<organism evidence="3 4">
    <name type="scientific">Meloidogyne javanica</name>
    <name type="common">Root-knot nematode worm</name>
    <dbReference type="NCBI Taxonomy" id="6303"/>
    <lineage>
        <taxon>Eukaryota</taxon>
        <taxon>Metazoa</taxon>
        <taxon>Ecdysozoa</taxon>
        <taxon>Nematoda</taxon>
        <taxon>Chromadorea</taxon>
        <taxon>Rhabditida</taxon>
        <taxon>Tylenchina</taxon>
        <taxon>Tylenchomorpha</taxon>
        <taxon>Tylenchoidea</taxon>
        <taxon>Meloidogynidae</taxon>
        <taxon>Meloidogyninae</taxon>
        <taxon>Meloidogyne</taxon>
        <taxon>Meloidogyne incognita group</taxon>
    </lineage>
</organism>
<protein>
    <submittedName>
        <fullName evidence="4">Uncharacterized protein</fullName>
    </submittedName>
</protein>
<feature type="region of interest" description="Disordered" evidence="2">
    <location>
        <begin position="142"/>
        <end position="173"/>
    </location>
</feature>
<feature type="region of interest" description="Disordered" evidence="2">
    <location>
        <begin position="1"/>
        <end position="59"/>
    </location>
</feature>
<evidence type="ECO:0000313" key="4">
    <source>
        <dbReference type="WBParaSite" id="scaffold6209_cov194.g10580"/>
    </source>
</evidence>
<evidence type="ECO:0000313" key="3">
    <source>
        <dbReference type="Proteomes" id="UP000887561"/>
    </source>
</evidence>
<proteinExistence type="predicted"/>
<feature type="compositionally biased region" description="Polar residues" evidence="2">
    <location>
        <begin position="1"/>
        <end position="45"/>
    </location>
</feature>
<keyword evidence="1" id="KW-0175">Coiled coil</keyword>
<name>A0A915MWV2_MELJA</name>
<feature type="compositionally biased region" description="Basic and acidic residues" evidence="2">
    <location>
        <begin position="142"/>
        <end position="152"/>
    </location>
</feature>
<feature type="compositionally biased region" description="Basic and acidic residues" evidence="2">
    <location>
        <begin position="461"/>
        <end position="487"/>
    </location>
</feature>
<sequence length="522" mass="60325">MGTSDTSYTALKNAENNIGNHSNNVTTEAELNTSGQAKTSTTSFEIWSESENGEPEPGLENIFKTTLEEAENSEKQKCYTDSDGTLVCEWNGGKKSEKNKSSEIIELENNFQELENEIHTTTSEIQPEPEPKRRVSLRELLEQKSEEDKSDQTKTANKKGGKFGISWRENNPEGKQDLAKIKTHRFNLELARNELEPPIKGETDKYDTFHFEAVEGNNVKNFEKYSLKVFKKKIEIASVDNVENNSIIYINYQNNDNTTFTKILQKNEEYFPTISNLIKRPVRFLMFKFGTRGFINKKLTIKCTDDVGNNNIIVEFDFEPEITQTSNIDVYYESPIVKAKICPNDEYFIKIESRLFNFYRKMECDQAIFEDNYLNVYAIKQTHEGATCKLDMKEYVQINNTHEYINNLNHFEQFAEGRINLAIQKSKNVVMAPNMKNFGGIKMDENKGEKNKGKIPSGDINQKHDDQSKGKGKLIESDDVMKYKTPNTKEKNESIELEYYDMENFQNIFMPKKYPNEYLGML</sequence>
<reference evidence="4" key="1">
    <citation type="submission" date="2022-11" db="UniProtKB">
        <authorList>
            <consortium name="WormBaseParasite"/>
        </authorList>
    </citation>
    <scope>IDENTIFICATION</scope>
</reference>
<dbReference type="WBParaSite" id="scaffold6209_cov194.g10580">
    <property type="protein sequence ID" value="scaffold6209_cov194.g10580"/>
    <property type="gene ID" value="scaffold6209_cov194.g10580"/>
</dbReference>
<dbReference type="Proteomes" id="UP000887561">
    <property type="component" value="Unplaced"/>
</dbReference>
<evidence type="ECO:0000256" key="2">
    <source>
        <dbReference type="SAM" id="MobiDB-lite"/>
    </source>
</evidence>
<feature type="compositionally biased region" description="Basic and acidic residues" evidence="2">
    <location>
        <begin position="442"/>
        <end position="452"/>
    </location>
</feature>
<accession>A0A915MWV2</accession>
<feature type="region of interest" description="Disordered" evidence="2">
    <location>
        <begin position="441"/>
        <end position="487"/>
    </location>
</feature>
<feature type="coiled-coil region" evidence="1">
    <location>
        <begin position="97"/>
        <end position="124"/>
    </location>
</feature>
<keyword evidence="3" id="KW-1185">Reference proteome</keyword>
<dbReference type="AlphaFoldDB" id="A0A915MWV2"/>
<evidence type="ECO:0000256" key="1">
    <source>
        <dbReference type="SAM" id="Coils"/>
    </source>
</evidence>